<organism evidence="1 2">
    <name type="scientific">Candidatus Nitrobium versatile</name>
    <dbReference type="NCBI Taxonomy" id="2884831"/>
    <lineage>
        <taxon>Bacteria</taxon>
        <taxon>Pseudomonadati</taxon>
        <taxon>Nitrospirota</taxon>
        <taxon>Nitrospiria</taxon>
        <taxon>Nitrospirales</taxon>
        <taxon>Nitrospiraceae</taxon>
        <taxon>Candidatus Nitrobium</taxon>
    </lineage>
</organism>
<name>A0A953M3R0_9BACT</name>
<reference evidence="1" key="2">
    <citation type="submission" date="2021-08" db="EMBL/GenBank/DDBJ databases">
        <authorList>
            <person name="Dalcin Martins P."/>
        </authorList>
    </citation>
    <scope>NUCLEOTIDE SEQUENCE</scope>
    <source>
        <strain evidence="1">MAG_39</strain>
    </source>
</reference>
<evidence type="ECO:0000313" key="2">
    <source>
        <dbReference type="Proteomes" id="UP000705867"/>
    </source>
</evidence>
<evidence type="ECO:0000313" key="1">
    <source>
        <dbReference type="EMBL" id="MBZ0158386.1"/>
    </source>
</evidence>
<dbReference type="AlphaFoldDB" id="A0A953M3R0"/>
<dbReference type="EMBL" id="JAIOIV010000151">
    <property type="protein sequence ID" value="MBZ0158386.1"/>
    <property type="molecule type" value="Genomic_DNA"/>
</dbReference>
<proteinExistence type="predicted"/>
<dbReference type="Proteomes" id="UP000705867">
    <property type="component" value="Unassembled WGS sequence"/>
</dbReference>
<sequence length="383" mass="43158">MGKSFSGQPFSILEQIVRERKSSLGREINYFSDAEKGNVRIPAFPVFPGVTLKSDGDSGHTAKGASSSYPYITWYWDWSKKLPYAYQEKGEKEYTQIEAMLTRLGVSAVKIFTSADIASTQEKVLYGARFKVCNATAIEEDVAFTKLPEKMKALSGKLIGFVDFLIGSPDAMESLIMAGELCGSMERIQTGGELTPPDPERWTEAGDHNPPSLITLTYRVVGLNERALIMERTGRYETGAKGVTLVEQQDTDPFYKCRYYLSREDAYPTPGEFICLAGRALRGRFFRWFGQETNPFAFSGNWFETTFYTSGLVEEVVDASEGIYKVRCKDTVLTVETSDYKEYQVGQRVCIGKDFGSNEKFMTYDMLTDDNSGWKILPLTFYQ</sequence>
<reference evidence="1" key="1">
    <citation type="journal article" date="2021" name="bioRxiv">
        <title>Unraveling nitrogen, sulfur and carbon metabolic pathways and microbial community transcriptional responses to substrate deprivation and toxicity stresses in a bioreactor mimicking anoxic brackish coastal sediment conditions.</title>
        <authorList>
            <person name="Martins P.D."/>
            <person name="Echeveste M.J."/>
            <person name="Arshad A."/>
            <person name="Kurth J."/>
            <person name="Ouboter H."/>
            <person name="Jetten M.S.M."/>
            <person name="Welte C.U."/>
        </authorList>
    </citation>
    <scope>NUCLEOTIDE SEQUENCE</scope>
    <source>
        <strain evidence="1">MAG_39</strain>
    </source>
</reference>
<comment type="caution">
    <text evidence="1">The sequence shown here is derived from an EMBL/GenBank/DDBJ whole genome shotgun (WGS) entry which is preliminary data.</text>
</comment>
<gene>
    <name evidence="1" type="ORF">K8I29_19485</name>
</gene>
<accession>A0A953M3R0</accession>
<protein>
    <submittedName>
        <fullName evidence="1">Uncharacterized protein</fullName>
    </submittedName>
</protein>